<dbReference type="InterPro" id="IPR026950">
    <property type="entry name" value="Caps_assemb_Wzi"/>
</dbReference>
<protein>
    <submittedName>
        <fullName evidence="1">Membrane protein</fullName>
    </submittedName>
</protein>
<dbReference type="AlphaFoldDB" id="A0A918MWQ3"/>
<evidence type="ECO:0000313" key="2">
    <source>
        <dbReference type="Proteomes" id="UP000631300"/>
    </source>
</evidence>
<dbReference type="Pfam" id="PF14052">
    <property type="entry name" value="Caps_assemb_Wzi"/>
    <property type="match status" value="1"/>
</dbReference>
<name>A0A918MWQ3_9ALTE</name>
<reference evidence="1" key="2">
    <citation type="submission" date="2020-09" db="EMBL/GenBank/DDBJ databases">
        <authorList>
            <person name="Sun Q."/>
            <person name="Kim S."/>
        </authorList>
    </citation>
    <scope>NUCLEOTIDE SEQUENCE</scope>
    <source>
        <strain evidence="1">KCTC 22164</strain>
    </source>
</reference>
<proteinExistence type="predicted"/>
<keyword evidence="2" id="KW-1185">Reference proteome</keyword>
<comment type="caution">
    <text evidence="1">The sequence shown here is derived from an EMBL/GenBank/DDBJ whole genome shotgun (WGS) entry which is preliminary data.</text>
</comment>
<dbReference type="Proteomes" id="UP000631300">
    <property type="component" value="Unassembled WGS sequence"/>
</dbReference>
<evidence type="ECO:0000313" key="1">
    <source>
        <dbReference type="EMBL" id="GGW78439.1"/>
    </source>
</evidence>
<organism evidence="1 2">
    <name type="scientific">Alteromonas halophila</name>
    <dbReference type="NCBI Taxonomy" id="516698"/>
    <lineage>
        <taxon>Bacteria</taxon>
        <taxon>Pseudomonadati</taxon>
        <taxon>Pseudomonadota</taxon>
        <taxon>Gammaproteobacteria</taxon>
        <taxon>Alteromonadales</taxon>
        <taxon>Alteromonadaceae</taxon>
        <taxon>Alteromonas/Salinimonas group</taxon>
        <taxon>Alteromonas</taxon>
    </lineage>
</organism>
<dbReference type="RefSeq" id="WP_189403889.1">
    <property type="nucleotide sequence ID" value="NZ_BMXP01000002.1"/>
</dbReference>
<gene>
    <name evidence="1" type="ORF">GCM10007391_08790</name>
</gene>
<dbReference type="EMBL" id="BMXP01000002">
    <property type="protein sequence ID" value="GGW78439.1"/>
    <property type="molecule type" value="Genomic_DNA"/>
</dbReference>
<dbReference type="InterPro" id="IPR038636">
    <property type="entry name" value="Wzi_sf"/>
</dbReference>
<sequence>MHSGMRQGVSVLWMAVLLAGSFMTLSSKASGVSNYLPLNQSVRAEAEIDRVIALTNGNALIKPYKVADIQARVAQIKTTYPTLYKRVTSYLKRYQTPLGITHAGAEVAATSDAKGNLPNAHGKSMDTNYEVALAGYYQPSDYLLFSAGGVYNDTDKWRHTGSFVGMGFEYAQLDIGYREHWYSPFKHAAMLMSTHAEAAPSVTLSNVQPITGWDIRYELFYSELAEVDEIRLGDEVYPGRPRHAGLHLSFSPLENWTFGVNRTLQFGGGARDAGFSDFFEALFNPAGKDNIEDRSGDPNYEFGNQQASVTARYHANWGMPLEFYGEYGGEDTEGEKNYKLGNITAGLGVFAPYVTDNLALRFEYNHWSHLWYVHHIYRDGYVNDGVIMGHWAAELRGDERRAPGGAVHTLSAHWEISSSRFVDTRVSVIRNDENTQRDYETGYQLKTTYSEVIGDGILGVTLFLQRDTFGDSQSRLALSYQW</sequence>
<reference evidence="1" key="1">
    <citation type="journal article" date="2014" name="Int. J. Syst. Evol. Microbiol.">
        <title>Complete genome sequence of Corynebacterium casei LMG S-19264T (=DSM 44701T), isolated from a smear-ripened cheese.</title>
        <authorList>
            <consortium name="US DOE Joint Genome Institute (JGI-PGF)"/>
            <person name="Walter F."/>
            <person name="Albersmeier A."/>
            <person name="Kalinowski J."/>
            <person name="Ruckert C."/>
        </authorList>
    </citation>
    <scope>NUCLEOTIDE SEQUENCE</scope>
    <source>
        <strain evidence="1">KCTC 22164</strain>
    </source>
</reference>
<dbReference type="Gene3D" id="2.40.160.130">
    <property type="entry name" value="Capsule assembly protein Wzi"/>
    <property type="match status" value="1"/>
</dbReference>
<accession>A0A918MWQ3</accession>